<dbReference type="GO" id="GO:0004519">
    <property type="term" value="F:endonuclease activity"/>
    <property type="evidence" value="ECO:0007669"/>
    <property type="project" value="UniProtKB-KW"/>
</dbReference>
<name>A0AB39HI88_9VIBR</name>
<dbReference type="RefSeq" id="WP_306099261.1">
    <property type="nucleotide sequence ID" value="NZ_CP162602.1"/>
</dbReference>
<reference evidence="2" key="1">
    <citation type="submission" date="2024-07" db="EMBL/GenBank/DDBJ databases">
        <title>Genome Analysis of a Potential Novel Vibrio Species Secreting pH- and Thermo-stable Alginate Lyase and its Application in Producing Alginate Oligosaccharides.</title>
        <authorList>
            <person name="Huang H."/>
            <person name="Bao K."/>
        </authorList>
    </citation>
    <scope>NUCLEOTIDE SEQUENCE</scope>
    <source>
        <strain evidence="2">HB236076</strain>
        <plasmid evidence="2">p-HB236076</plasmid>
    </source>
</reference>
<feature type="region of interest" description="Disordered" evidence="1">
    <location>
        <begin position="1"/>
        <end position="24"/>
    </location>
</feature>
<organism evidence="2">
    <name type="scientific">Vibrio sp. HB236076</name>
    <dbReference type="NCBI Taxonomy" id="3232307"/>
    <lineage>
        <taxon>Bacteria</taxon>
        <taxon>Pseudomonadati</taxon>
        <taxon>Pseudomonadota</taxon>
        <taxon>Gammaproteobacteria</taxon>
        <taxon>Vibrionales</taxon>
        <taxon>Vibrionaceae</taxon>
        <taxon>Vibrio</taxon>
    </lineage>
</organism>
<proteinExistence type="predicted"/>
<dbReference type="KEGG" id="vih:AB0763_15060"/>
<dbReference type="EMBL" id="CP162602">
    <property type="protein sequence ID" value="XDK27082.1"/>
    <property type="molecule type" value="Genomic_DNA"/>
</dbReference>
<evidence type="ECO:0000256" key="1">
    <source>
        <dbReference type="SAM" id="MobiDB-lite"/>
    </source>
</evidence>
<keyword evidence="2" id="KW-0378">Hydrolase</keyword>
<evidence type="ECO:0000313" key="2">
    <source>
        <dbReference type="EMBL" id="XDK27082.1"/>
    </source>
</evidence>
<protein>
    <submittedName>
        <fullName evidence="2">Restriction endonuclease subunit S</fullName>
    </submittedName>
</protein>
<keyword evidence="2" id="KW-0614">Plasmid</keyword>
<gene>
    <name evidence="2" type="ORF">AB0763_15060</name>
</gene>
<accession>A0AB39HI88</accession>
<dbReference type="AlphaFoldDB" id="A0AB39HI88"/>
<keyword evidence="2" id="KW-0255">Endonuclease</keyword>
<keyword evidence="2" id="KW-0540">Nuclease</keyword>
<geneLocation type="plasmid" evidence="2">
    <name>p-HB236076</name>
</geneLocation>
<sequence length="68" mass="7668">MSDKDQNELESILEQAGDSDAEVALPSLDQQKQIVAELKKLEQEGKLTPEVLEHYFSQYNPDDTAPIH</sequence>